<keyword evidence="1" id="KW-1133">Transmembrane helix</keyword>
<evidence type="ECO:0000313" key="3">
    <source>
        <dbReference type="Proteomes" id="UP000334990"/>
    </source>
</evidence>
<evidence type="ECO:0000313" key="2">
    <source>
        <dbReference type="EMBL" id="GES03085.1"/>
    </source>
</evidence>
<name>A0A5M3W225_9ACTN</name>
<evidence type="ECO:0000256" key="1">
    <source>
        <dbReference type="SAM" id="Phobius"/>
    </source>
</evidence>
<dbReference type="Gene3D" id="2.130.10.10">
    <property type="entry name" value="YVTN repeat-like/Quinoprotein amine dehydrogenase"/>
    <property type="match status" value="1"/>
</dbReference>
<dbReference type="CDD" id="cd15482">
    <property type="entry name" value="Sialidase_non-viral"/>
    <property type="match status" value="1"/>
</dbReference>
<keyword evidence="3" id="KW-1185">Reference proteome</keyword>
<feature type="transmembrane region" description="Helical" evidence="1">
    <location>
        <begin position="32"/>
        <end position="54"/>
    </location>
</feature>
<dbReference type="InterPro" id="IPR036278">
    <property type="entry name" value="Sialidase_sf"/>
</dbReference>
<dbReference type="OrthoDB" id="4894058at2"/>
<keyword evidence="1" id="KW-0812">Transmembrane</keyword>
<reference evidence="2 3" key="1">
    <citation type="submission" date="2019-10" db="EMBL/GenBank/DDBJ databases">
        <title>Whole genome shotgun sequence of Acrocarpospora corrugata NBRC 13972.</title>
        <authorList>
            <person name="Ichikawa N."/>
            <person name="Kimura A."/>
            <person name="Kitahashi Y."/>
            <person name="Komaki H."/>
            <person name="Oguchi A."/>
        </authorList>
    </citation>
    <scope>NUCLEOTIDE SEQUENCE [LARGE SCALE GENOMIC DNA]</scope>
    <source>
        <strain evidence="2 3">NBRC 13972</strain>
    </source>
</reference>
<gene>
    <name evidence="2" type="ORF">Acor_51510</name>
</gene>
<dbReference type="SUPFAM" id="SSF110296">
    <property type="entry name" value="Oligoxyloglucan reducing end-specific cellobiohydrolase"/>
    <property type="match status" value="1"/>
</dbReference>
<organism evidence="2 3">
    <name type="scientific">Acrocarpospora corrugata</name>
    <dbReference type="NCBI Taxonomy" id="35763"/>
    <lineage>
        <taxon>Bacteria</taxon>
        <taxon>Bacillati</taxon>
        <taxon>Actinomycetota</taxon>
        <taxon>Actinomycetes</taxon>
        <taxon>Streptosporangiales</taxon>
        <taxon>Streptosporangiaceae</taxon>
        <taxon>Acrocarpospora</taxon>
    </lineage>
</organism>
<protein>
    <submittedName>
        <fullName evidence="2">Uncharacterized protein</fullName>
    </submittedName>
</protein>
<sequence>MLVSLGPPRGGRHHRRAVRVPRRVNPRSMFTLPLLVLVSLIAVAAVGLFVIRWASAPPATGITLAVGDGQSGDSAFAAPGQPGNGSRQLLTSVASAGSTIVAVGTDTTSAIARPLFIVSDNGGKDWQLGNVIGPPGYEPVPGSPGRVTGGSGRWLAVGTDEPGPEGRGMWTSADGRTWTAVEAVQLSAFQGQDKITDLARTASGFVAVGTTVLPDGSLGAVAWVSPEGRSWARVDNARIGTSDKIRGIQSVIAKGDQVVALANPGSGTATVILRSADGGATWARTATELPDIRPEPGALAVGKDGFVLVPTGQRFSGDGVPVHCSPDGEKWRECGAIGPLSPQGTGVRGLASSSAGIAAVAESEWEQYVVFRSGDGRKWAKSTDLGHIPGTLRAVTMTGAGLLVAGGDARGPGDVENLAVLMTAERGKAARAVPLEAVAGLNRLARNTASVLASGRAAVAVGSANGDAGIWTSGNNGANWKAIESEWLGGLGRQELTDVAHGEQGWLAVGSTMADPVITKPLLVTSGDGKAWRPGPIIEVPDGHLFLAPRTVAAGSAGYVLAGEDQTASGIVPAMWFSPDLKRFNRIGKLPAGGAGVRIHDVAATPGGFVAVGGSGPAERETGVVWLSPDGLTWTAERRVIPEGARSAGLRHVVAREDRIVAVGTALTDEGSRPFSAVSLDEGSTWEYSFLPADEAAVVLDLTAAEGGIVAVGSHGRSSEGDSAVWASGDGLAWQRHALVEDGLGGAGAQWLGAVTISGERVIAIGRSTTGTSDNLTIWRSTLTSADR</sequence>
<dbReference type="SUPFAM" id="SSF50939">
    <property type="entry name" value="Sialidases"/>
    <property type="match status" value="2"/>
</dbReference>
<dbReference type="InterPro" id="IPR015943">
    <property type="entry name" value="WD40/YVTN_repeat-like_dom_sf"/>
</dbReference>
<keyword evidence="1" id="KW-0472">Membrane</keyword>
<dbReference type="AlphaFoldDB" id="A0A5M3W225"/>
<comment type="caution">
    <text evidence="2">The sequence shown here is derived from an EMBL/GenBank/DDBJ whole genome shotgun (WGS) entry which is preliminary data.</text>
</comment>
<proteinExistence type="predicted"/>
<dbReference type="RefSeq" id="WP_155339263.1">
    <property type="nucleotide sequence ID" value="NZ_BLAD01000064.1"/>
</dbReference>
<dbReference type="Proteomes" id="UP000334990">
    <property type="component" value="Unassembled WGS sequence"/>
</dbReference>
<dbReference type="EMBL" id="BLAD01000064">
    <property type="protein sequence ID" value="GES03085.1"/>
    <property type="molecule type" value="Genomic_DNA"/>
</dbReference>
<accession>A0A5M3W225</accession>